<dbReference type="EMBL" id="FMZW01000051">
    <property type="protein sequence ID" value="SDF32537.1"/>
    <property type="molecule type" value="Genomic_DNA"/>
</dbReference>
<dbReference type="Proteomes" id="UP000199245">
    <property type="component" value="Unassembled WGS sequence"/>
</dbReference>
<evidence type="ECO:0000313" key="2">
    <source>
        <dbReference type="Proteomes" id="UP000199245"/>
    </source>
</evidence>
<sequence length="66" mass="7279">MTGTMKPGGSGRFPSYRIKPADVPIIKKRIREGDFLNRIAADYDVNPGRISEIKKGHKYGGIPVAH</sequence>
<organism evidence="1 2">
    <name type="scientific">Bradyrhizobium brasilense</name>
    <dbReference type="NCBI Taxonomy" id="1419277"/>
    <lineage>
        <taxon>Bacteria</taxon>
        <taxon>Pseudomonadati</taxon>
        <taxon>Pseudomonadota</taxon>
        <taxon>Alphaproteobacteria</taxon>
        <taxon>Hyphomicrobiales</taxon>
        <taxon>Nitrobacteraceae</taxon>
        <taxon>Bradyrhizobium</taxon>
    </lineage>
</organism>
<proteinExistence type="predicted"/>
<reference evidence="1 2" key="1">
    <citation type="submission" date="2016-10" db="EMBL/GenBank/DDBJ databases">
        <authorList>
            <person name="de Groot N.N."/>
        </authorList>
    </citation>
    <scope>NUCLEOTIDE SEQUENCE [LARGE SCALE GENOMIC DNA]</scope>
    <source>
        <strain evidence="1 2">R5</strain>
    </source>
</reference>
<name>A0A1G7K5Z1_9BRAD</name>
<accession>A0A1G7K5Z1</accession>
<dbReference type="AlphaFoldDB" id="A0A1G7K5Z1"/>
<gene>
    <name evidence="1" type="ORF">SAMN05216337_105146</name>
</gene>
<protein>
    <submittedName>
        <fullName evidence="1">Uncharacterized protein</fullName>
    </submittedName>
</protein>
<dbReference type="RefSeq" id="WP_143029765.1">
    <property type="nucleotide sequence ID" value="NZ_FMZW01000051.1"/>
</dbReference>
<evidence type="ECO:0000313" key="1">
    <source>
        <dbReference type="EMBL" id="SDF32537.1"/>
    </source>
</evidence>